<keyword evidence="5 12" id="KW-0808">Transferase</keyword>
<feature type="transmembrane region" description="Helical" evidence="12">
    <location>
        <begin position="41"/>
        <end position="62"/>
    </location>
</feature>
<evidence type="ECO:0000256" key="2">
    <source>
        <dbReference type="ARBA" id="ARBA00022475"/>
    </source>
</evidence>
<evidence type="ECO:0000256" key="9">
    <source>
        <dbReference type="ARBA" id="ARBA00022989"/>
    </source>
</evidence>
<organism evidence="14 15">
    <name type="scientific">Colwellia chukchiensis</name>
    <dbReference type="NCBI Taxonomy" id="641665"/>
    <lineage>
        <taxon>Bacteria</taxon>
        <taxon>Pseudomonadati</taxon>
        <taxon>Pseudomonadota</taxon>
        <taxon>Gammaproteobacteria</taxon>
        <taxon>Alteromonadales</taxon>
        <taxon>Colwelliaceae</taxon>
        <taxon>Colwellia</taxon>
    </lineage>
</organism>
<gene>
    <name evidence="12" type="primary">wecA</name>
    <name evidence="14" type="ORF">SAMN05216262_101443</name>
</gene>
<evidence type="ECO:0000256" key="3">
    <source>
        <dbReference type="ARBA" id="ARBA00022519"/>
    </source>
</evidence>
<evidence type="ECO:0000256" key="13">
    <source>
        <dbReference type="PIRSR" id="PIRSR600715-1"/>
    </source>
</evidence>
<dbReference type="GO" id="GO:0009276">
    <property type="term" value="C:Gram-negative-bacterium-type cell wall"/>
    <property type="evidence" value="ECO:0007669"/>
    <property type="project" value="InterPro"/>
</dbReference>
<keyword evidence="6 12" id="KW-0812">Transmembrane</keyword>
<feature type="transmembrane region" description="Helical" evidence="12">
    <location>
        <begin position="209"/>
        <end position="228"/>
    </location>
</feature>
<dbReference type="PANTHER" id="PTHR22926:SF3">
    <property type="entry name" value="UNDECAPRENYL-PHOSPHATE ALPHA-N-ACETYLGLUCOSAMINYL 1-PHOSPHATE TRANSFERASE"/>
    <property type="match status" value="1"/>
</dbReference>
<evidence type="ECO:0000256" key="8">
    <source>
        <dbReference type="ARBA" id="ARBA00022985"/>
    </source>
</evidence>
<comment type="function">
    <text evidence="12">Catalyzes the transfer of the GlcNAc-1-phosphate moiety from UDP-GlcNAc onto the carrier lipid undecaprenyl phosphate (C55-P), yielding GlcNAc-pyrophosphoryl-undecaprenyl (GlcNAc-PP-C55).</text>
</comment>
<comment type="similarity">
    <text evidence="12">Belongs to the glycosyltransferase 4 family. WecA subfamily.</text>
</comment>
<dbReference type="HAMAP" id="MF_02030">
    <property type="entry name" value="WecA_Gammaproteo"/>
    <property type="match status" value="1"/>
</dbReference>
<feature type="transmembrane region" description="Helical" evidence="12">
    <location>
        <begin position="240"/>
        <end position="259"/>
    </location>
</feature>
<dbReference type="GO" id="GO:0036380">
    <property type="term" value="F:UDP-N-acetylglucosamine-undecaprenyl-phosphate N-acetylglucosaminephosphotransferase activity"/>
    <property type="evidence" value="ECO:0007669"/>
    <property type="project" value="UniProtKB-UniRule"/>
</dbReference>
<dbReference type="GO" id="GO:0005886">
    <property type="term" value="C:plasma membrane"/>
    <property type="evidence" value="ECO:0007669"/>
    <property type="project" value="UniProtKB-SubCell"/>
</dbReference>
<dbReference type="GO" id="GO:0030145">
    <property type="term" value="F:manganese ion binding"/>
    <property type="evidence" value="ECO:0007669"/>
    <property type="project" value="InterPro"/>
</dbReference>
<feature type="transmembrane region" description="Helical" evidence="12">
    <location>
        <begin position="180"/>
        <end position="197"/>
    </location>
</feature>
<evidence type="ECO:0000313" key="15">
    <source>
        <dbReference type="Proteomes" id="UP000199297"/>
    </source>
</evidence>
<comment type="subcellular location">
    <subcellularLocation>
        <location evidence="12">Cell inner membrane</location>
        <topology evidence="12">Multi-pass membrane protein</topology>
    </subcellularLocation>
    <subcellularLocation>
        <location evidence="1">Cell membrane</location>
        <topology evidence="1">Multi-pass membrane protein</topology>
    </subcellularLocation>
</comment>
<evidence type="ECO:0000256" key="5">
    <source>
        <dbReference type="ARBA" id="ARBA00022679"/>
    </source>
</evidence>
<keyword evidence="3 12" id="KW-0997">Cell inner membrane</keyword>
<name>A0A1H7HAY7_9GAMM</name>
<keyword evidence="2 12" id="KW-1003">Cell membrane</keyword>
<evidence type="ECO:0000313" key="14">
    <source>
        <dbReference type="EMBL" id="SEK47378.1"/>
    </source>
</evidence>
<dbReference type="UniPathway" id="UPA00281"/>
<evidence type="ECO:0000256" key="6">
    <source>
        <dbReference type="ARBA" id="ARBA00022692"/>
    </source>
</evidence>
<dbReference type="GO" id="GO:0009243">
    <property type="term" value="P:O antigen biosynthetic process"/>
    <property type="evidence" value="ECO:0007669"/>
    <property type="project" value="UniProtKB-UniRule"/>
</dbReference>
<keyword evidence="13" id="KW-0479">Metal-binding</keyword>
<keyword evidence="9 12" id="KW-1133">Transmembrane helix</keyword>
<dbReference type="RefSeq" id="WP_332888829.1">
    <property type="nucleotide sequence ID" value="NZ_FOBI01000001.1"/>
</dbReference>
<proteinExistence type="inferred from homology"/>
<dbReference type="AlphaFoldDB" id="A0A1H7HAY7"/>
<sequence>MIITVFTAFFIAFMAIKLFKPIAIDVGLVDKPNARKLHEGQIPLIGGISIFAAVLAASLLWLPDTLELRMYLIASAMMVFIGALDDKYDLKVRIRIIGQIIIASLMIYGVGGYISNLGNLFNSGNIELGPFGIIFTYVAIIVVINAYNMVDGIDGLIGSLSLNTFTAIALLFLMEEQMQYLSYPLILVTATLPYLMFNMGFFNKKTKKIFMGDAGSMFIGLSVIWLLSMGTQGDNASFRPVTALWICAVPLMDMLAIVIRRYRKGKSPFKPDRDHLHHILMRIGFNSKQTLGIITVLAAFMSLLGILGEVYLVPEYIMFTMFLLSFAVYSLVIKNISKLAPSFKPLS</sequence>
<dbReference type="PANTHER" id="PTHR22926">
    <property type="entry name" value="PHOSPHO-N-ACETYLMURAMOYL-PENTAPEPTIDE-TRANSFERASE"/>
    <property type="match status" value="1"/>
</dbReference>
<dbReference type="GO" id="GO:0071555">
    <property type="term" value="P:cell wall organization"/>
    <property type="evidence" value="ECO:0007669"/>
    <property type="project" value="TreeGrafter"/>
</dbReference>
<evidence type="ECO:0000256" key="4">
    <source>
        <dbReference type="ARBA" id="ARBA00022676"/>
    </source>
</evidence>
<evidence type="ECO:0000256" key="10">
    <source>
        <dbReference type="ARBA" id="ARBA00023136"/>
    </source>
</evidence>
<keyword evidence="8 12" id="KW-0448">Lipopolysaccharide biosynthesis</keyword>
<keyword evidence="11 12" id="KW-0464">Manganese</keyword>
<dbReference type="CDD" id="cd06853">
    <property type="entry name" value="GT_WecA_like"/>
    <property type="match status" value="1"/>
</dbReference>
<evidence type="ECO:0000256" key="11">
    <source>
        <dbReference type="ARBA" id="ARBA00023211"/>
    </source>
</evidence>
<evidence type="ECO:0000256" key="1">
    <source>
        <dbReference type="ARBA" id="ARBA00004651"/>
    </source>
</evidence>
<keyword evidence="10 12" id="KW-0472">Membrane</keyword>
<dbReference type="GO" id="GO:0044038">
    <property type="term" value="P:cell wall macromolecule biosynthetic process"/>
    <property type="evidence" value="ECO:0007669"/>
    <property type="project" value="TreeGrafter"/>
</dbReference>
<dbReference type="Proteomes" id="UP000199297">
    <property type="component" value="Unassembled WGS sequence"/>
</dbReference>
<comment type="cofactor">
    <cofactor evidence="12">
        <name>Mn(2+)</name>
        <dbReference type="ChEBI" id="CHEBI:29035"/>
    </cofactor>
</comment>
<keyword evidence="4 12" id="KW-0328">Glycosyltransferase</keyword>
<feature type="transmembrane region" description="Helical" evidence="12">
    <location>
        <begin position="316"/>
        <end position="333"/>
    </location>
</feature>
<protein>
    <recommendedName>
        <fullName evidence="12">Undecaprenyl-phosphate alpha-N-acetylglucosaminyl 1-phosphate transferase</fullName>
        <ecNumber evidence="12">2.7.8.33</ecNumber>
    </recommendedName>
    <alternativeName>
        <fullName evidence="12">UDP-GlcNAc:undecaprenyl-phosphate GlcNAc-1-phosphate transferase</fullName>
    </alternativeName>
    <alternativeName>
        <fullName evidence="12">Undecaprenyl-phosphate GlcNAc-1-phosphate transferase</fullName>
    </alternativeName>
</protein>
<feature type="binding site" evidence="13">
    <location>
        <position position="213"/>
    </location>
    <ligand>
        <name>Mg(2+)</name>
        <dbReference type="ChEBI" id="CHEBI:18420"/>
    </ligand>
</feature>
<dbReference type="EC" id="2.7.8.33" evidence="12"/>
<feature type="transmembrane region" description="Helical" evidence="12">
    <location>
        <begin position="128"/>
        <end position="148"/>
    </location>
</feature>
<feature type="binding site" evidence="13">
    <location>
        <position position="148"/>
    </location>
    <ligand>
        <name>Mg(2+)</name>
        <dbReference type="ChEBI" id="CHEBI:18420"/>
    </ligand>
</feature>
<dbReference type="STRING" id="641665.GCA_002104455_00262"/>
<dbReference type="InterPro" id="IPR012750">
    <property type="entry name" value="ECA_WecA-rel"/>
</dbReference>
<dbReference type="GO" id="GO:0016757">
    <property type="term" value="F:glycosyltransferase activity"/>
    <property type="evidence" value="ECO:0007669"/>
    <property type="project" value="UniProtKB-KW"/>
</dbReference>
<dbReference type="Pfam" id="PF00953">
    <property type="entry name" value="Glycos_transf_4"/>
    <property type="match status" value="1"/>
</dbReference>
<feature type="transmembrane region" description="Helical" evidence="12">
    <location>
        <begin position="291"/>
        <end position="310"/>
    </location>
</feature>
<dbReference type="GO" id="GO:0000287">
    <property type="term" value="F:magnesium ion binding"/>
    <property type="evidence" value="ECO:0007669"/>
    <property type="project" value="InterPro"/>
</dbReference>
<accession>A0A1H7HAY7</accession>
<comment type="catalytic activity">
    <reaction evidence="12">
        <text>di-trans,octa-cis-undecaprenyl phosphate + UDP-N-acetyl-alpha-D-glucosamine = N-acetyl-alpha-D-glucosaminyl-di-trans,octa-cis-undecaprenyl diphosphate + UMP</text>
        <dbReference type="Rhea" id="RHEA:28090"/>
        <dbReference type="ChEBI" id="CHEBI:57705"/>
        <dbReference type="ChEBI" id="CHEBI:57865"/>
        <dbReference type="ChEBI" id="CHEBI:60392"/>
        <dbReference type="ChEBI" id="CHEBI:62959"/>
        <dbReference type="EC" id="2.7.8.33"/>
    </reaction>
</comment>
<dbReference type="NCBIfam" id="TIGR02380">
    <property type="entry name" value="ECA_wecA"/>
    <property type="match status" value="1"/>
</dbReference>
<keyword evidence="15" id="KW-1185">Reference proteome</keyword>
<evidence type="ECO:0000256" key="12">
    <source>
        <dbReference type="HAMAP-Rule" id="MF_02030"/>
    </source>
</evidence>
<feature type="transmembrane region" description="Helical" evidence="12">
    <location>
        <begin position="155"/>
        <end position="174"/>
    </location>
</feature>
<comment type="pathway">
    <text evidence="12">Bacterial outer membrane biogenesis; LPS O-antigen biosynthesis.</text>
</comment>
<evidence type="ECO:0000256" key="7">
    <source>
        <dbReference type="ARBA" id="ARBA00022842"/>
    </source>
</evidence>
<keyword evidence="7 12" id="KW-0460">Magnesium</keyword>
<comment type="cofactor">
    <cofactor evidence="12 13">
        <name>Mg(2+)</name>
        <dbReference type="ChEBI" id="CHEBI:18420"/>
    </cofactor>
</comment>
<feature type="transmembrane region" description="Helical" evidence="12">
    <location>
        <begin position="6"/>
        <end position="29"/>
    </location>
</feature>
<reference evidence="15" key="1">
    <citation type="submission" date="2016-10" db="EMBL/GenBank/DDBJ databases">
        <authorList>
            <person name="Varghese N."/>
            <person name="Submissions S."/>
        </authorList>
    </citation>
    <scope>NUCLEOTIDE SEQUENCE [LARGE SCALE GENOMIC DNA]</scope>
    <source>
        <strain evidence="15">CGMCC 1.9127</strain>
    </source>
</reference>
<feature type="transmembrane region" description="Helical" evidence="12">
    <location>
        <begin position="96"/>
        <end position="116"/>
    </location>
</feature>
<dbReference type="EMBL" id="FOBI01000001">
    <property type="protein sequence ID" value="SEK47378.1"/>
    <property type="molecule type" value="Genomic_DNA"/>
</dbReference>
<dbReference type="InterPro" id="IPR000715">
    <property type="entry name" value="Glycosyl_transferase_4"/>
</dbReference>